<protein>
    <recommendedName>
        <fullName evidence="2">Homologous recombination OB-fold protein OB-fold domain-containing protein</fullName>
    </recommendedName>
</protein>
<name>A0ABQ5AYI1_9ASTR</name>
<keyword evidence="4" id="KW-1185">Reference proteome</keyword>
<reference evidence="3" key="1">
    <citation type="journal article" date="2022" name="Int. J. Mol. Sci.">
        <title>Draft Genome of Tanacetum Coccineum: Genomic Comparison of Closely Related Tanacetum-Family Plants.</title>
        <authorList>
            <person name="Yamashiro T."/>
            <person name="Shiraishi A."/>
            <person name="Nakayama K."/>
            <person name="Satake H."/>
        </authorList>
    </citation>
    <scope>NUCLEOTIDE SEQUENCE</scope>
</reference>
<dbReference type="Pfam" id="PF15072">
    <property type="entry name" value="HROB"/>
    <property type="match status" value="1"/>
</dbReference>
<dbReference type="InterPro" id="IPR028045">
    <property type="entry name" value="HROB"/>
</dbReference>
<evidence type="ECO:0000256" key="1">
    <source>
        <dbReference type="SAM" id="MobiDB-lite"/>
    </source>
</evidence>
<feature type="compositionally biased region" description="Polar residues" evidence="1">
    <location>
        <begin position="1"/>
        <end position="11"/>
    </location>
</feature>
<proteinExistence type="predicted"/>
<sequence length="168" mass="18663">MSNGYSSSSAAPKNADVMEGGHDNVMPTQEYVRKIIEDVSEDDHFTRGPWLSAVVYLDAEGVMESVCLGDMKKYCKIGKLERVVGVVMTCTPNSLGDMTITIKDPSGTMGGLIHYKVFQQEEGYARSINIGVVLILRNVFVFTPKSSNHYLNITLRNIVKVFDKDTEF</sequence>
<dbReference type="PANTHER" id="PTHR14523">
    <property type="entry name" value="UNCHARACTERIZED PROTEIN C17ORF53 HOMOLOG"/>
    <property type="match status" value="1"/>
</dbReference>
<dbReference type="Proteomes" id="UP001151760">
    <property type="component" value="Unassembled WGS sequence"/>
</dbReference>
<evidence type="ECO:0000313" key="4">
    <source>
        <dbReference type="Proteomes" id="UP001151760"/>
    </source>
</evidence>
<evidence type="ECO:0000313" key="3">
    <source>
        <dbReference type="EMBL" id="GJT06348.1"/>
    </source>
</evidence>
<feature type="domain" description="Homologous recombination OB-fold protein OB-fold" evidence="2">
    <location>
        <begin position="79"/>
        <end position="164"/>
    </location>
</feature>
<feature type="region of interest" description="Disordered" evidence="1">
    <location>
        <begin position="1"/>
        <end position="23"/>
    </location>
</feature>
<evidence type="ECO:0000259" key="2">
    <source>
        <dbReference type="Pfam" id="PF15072"/>
    </source>
</evidence>
<organism evidence="3 4">
    <name type="scientific">Tanacetum coccineum</name>
    <dbReference type="NCBI Taxonomy" id="301880"/>
    <lineage>
        <taxon>Eukaryota</taxon>
        <taxon>Viridiplantae</taxon>
        <taxon>Streptophyta</taxon>
        <taxon>Embryophyta</taxon>
        <taxon>Tracheophyta</taxon>
        <taxon>Spermatophyta</taxon>
        <taxon>Magnoliopsida</taxon>
        <taxon>eudicotyledons</taxon>
        <taxon>Gunneridae</taxon>
        <taxon>Pentapetalae</taxon>
        <taxon>asterids</taxon>
        <taxon>campanulids</taxon>
        <taxon>Asterales</taxon>
        <taxon>Asteraceae</taxon>
        <taxon>Asteroideae</taxon>
        <taxon>Anthemideae</taxon>
        <taxon>Anthemidinae</taxon>
        <taxon>Tanacetum</taxon>
    </lineage>
</organism>
<dbReference type="EMBL" id="BQNB010012661">
    <property type="protein sequence ID" value="GJT06348.1"/>
    <property type="molecule type" value="Genomic_DNA"/>
</dbReference>
<dbReference type="PANTHER" id="PTHR14523:SF1">
    <property type="entry name" value="HOMOLOGOUS RECOMBINATION OB-FOLD PROTEIN"/>
    <property type="match status" value="1"/>
</dbReference>
<accession>A0ABQ5AYI1</accession>
<reference evidence="3" key="2">
    <citation type="submission" date="2022-01" db="EMBL/GenBank/DDBJ databases">
        <authorList>
            <person name="Yamashiro T."/>
            <person name="Shiraishi A."/>
            <person name="Satake H."/>
            <person name="Nakayama K."/>
        </authorList>
    </citation>
    <scope>NUCLEOTIDE SEQUENCE</scope>
</reference>
<comment type="caution">
    <text evidence="3">The sequence shown here is derived from an EMBL/GenBank/DDBJ whole genome shotgun (WGS) entry which is preliminary data.</text>
</comment>
<gene>
    <name evidence="3" type="ORF">Tco_0840810</name>
</gene>
<dbReference type="InterPro" id="IPR058570">
    <property type="entry name" value="HROB_OB"/>
</dbReference>